<dbReference type="InterPro" id="IPR011933">
    <property type="entry name" value="Double_TM_dom"/>
</dbReference>
<dbReference type="RefSeq" id="WP_369332223.1">
    <property type="nucleotide sequence ID" value="NZ_JAULBC010000010.1"/>
</dbReference>
<dbReference type="PANTHER" id="PTHR37464">
    <property type="entry name" value="BLL2463 PROTEIN"/>
    <property type="match status" value="1"/>
</dbReference>
<dbReference type="InterPro" id="IPR024163">
    <property type="entry name" value="Aerotolerance_reg_N"/>
</dbReference>
<dbReference type="Pfam" id="PF07584">
    <property type="entry name" value="BatA"/>
    <property type="match status" value="1"/>
</dbReference>
<evidence type="ECO:0000313" key="3">
    <source>
        <dbReference type="EMBL" id="MEX6690809.1"/>
    </source>
</evidence>
<organism evidence="3 4">
    <name type="scientific">Danxiaibacter flavus</name>
    <dbReference type="NCBI Taxonomy" id="3049108"/>
    <lineage>
        <taxon>Bacteria</taxon>
        <taxon>Pseudomonadati</taxon>
        <taxon>Bacteroidota</taxon>
        <taxon>Chitinophagia</taxon>
        <taxon>Chitinophagales</taxon>
        <taxon>Chitinophagaceae</taxon>
        <taxon>Danxiaibacter</taxon>
    </lineage>
</organism>
<accession>A0ABV3ZNT4</accession>
<keyword evidence="1" id="KW-0472">Membrane</keyword>
<dbReference type="PANTHER" id="PTHR37464:SF1">
    <property type="entry name" value="BLL2463 PROTEIN"/>
    <property type="match status" value="1"/>
</dbReference>
<evidence type="ECO:0000256" key="1">
    <source>
        <dbReference type="SAM" id="Phobius"/>
    </source>
</evidence>
<keyword evidence="4" id="KW-1185">Reference proteome</keyword>
<proteinExistence type="predicted"/>
<evidence type="ECO:0000259" key="2">
    <source>
        <dbReference type="Pfam" id="PF07584"/>
    </source>
</evidence>
<dbReference type="NCBIfam" id="TIGR02226">
    <property type="entry name" value="two_anch"/>
    <property type="match status" value="1"/>
</dbReference>
<feature type="transmembrane region" description="Helical" evidence="1">
    <location>
        <begin position="57"/>
        <end position="79"/>
    </location>
</feature>
<evidence type="ECO:0000313" key="4">
    <source>
        <dbReference type="Proteomes" id="UP001560573"/>
    </source>
</evidence>
<protein>
    <submittedName>
        <fullName evidence="3">BatA domain-containing protein</fullName>
    </submittedName>
</protein>
<reference evidence="3 4" key="1">
    <citation type="submission" date="2023-07" db="EMBL/GenBank/DDBJ databases">
        <authorList>
            <person name="Lian W.-H."/>
        </authorList>
    </citation>
    <scope>NUCLEOTIDE SEQUENCE [LARGE SCALE GENOMIC DNA]</scope>
    <source>
        <strain evidence="3 4">SYSU DXS3180</strain>
    </source>
</reference>
<dbReference type="EMBL" id="JAULBC010000010">
    <property type="protein sequence ID" value="MEX6690809.1"/>
    <property type="molecule type" value="Genomic_DNA"/>
</dbReference>
<dbReference type="Proteomes" id="UP001560573">
    <property type="component" value="Unassembled WGS sequence"/>
</dbReference>
<sequence length="495" mass="56259">MLQFAQPIWLYAISGIAVPIAIHLWNVKQGKTLRVGSIALIEESSRQTSRNLKLTELLLLALRCLLIIFLSLLLAGPFWTTSGNKHGKGWLLIEQDNMQLAYQQYPNLIDSLIREGYDFHFLDHSFKKEKWPAALKEESRTAAIKHNYWTLLQMLDANLPAGAQAYIFAPNLLRNLEGRRPTLTHEVNWFPVRGNPIDSLQLIDAWTNDDSVHVIIARSGDSALTYNQTVLANDEASAEGIQVQKNNNAIGVSHREKHLIADTSSMIITVFTDKNRSDANYIIAALKAIQSFSKKNIKIELVSDARNLPAFQHWLFWLSEAPVPNTKAFGTLFRYIYGNEQSLHSWIETGNYDAGDIQLQKRILFDDGQNGNRVVWKDGYGTPLLVERKNGDVNAYEFYSRFNPSWNNLGWSNTFPALLMDLLLEKDIINTKNKTVDNREVDPSLLQFRAVKNEGNKSSVMTESADLSKLAWLIISVLFLLERWFSLRTKKVVVG</sequence>
<name>A0ABV3ZNT4_9BACT</name>
<keyword evidence="1" id="KW-1133">Transmembrane helix</keyword>
<comment type="caution">
    <text evidence="3">The sequence shown here is derived from an EMBL/GenBank/DDBJ whole genome shotgun (WGS) entry which is preliminary data.</text>
</comment>
<keyword evidence="1" id="KW-0812">Transmembrane</keyword>
<feature type="domain" description="Aerotolerance regulator N-terminal" evidence="2">
    <location>
        <begin position="1"/>
        <end position="77"/>
    </location>
</feature>
<gene>
    <name evidence="3" type="ORF">QTN47_25095</name>
</gene>
<feature type="transmembrane region" description="Helical" evidence="1">
    <location>
        <begin position="6"/>
        <end position="25"/>
    </location>
</feature>